<dbReference type="GO" id="GO:0016887">
    <property type="term" value="F:ATP hydrolysis activity"/>
    <property type="evidence" value="ECO:0007669"/>
    <property type="project" value="InterPro"/>
</dbReference>
<dbReference type="SMART" id="SM00382">
    <property type="entry name" value="AAA"/>
    <property type="match status" value="2"/>
</dbReference>
<dbReference type="GO" id="GO:0006355">
    <property type="term" value="P:regulation of DNA-templated transcription"/>
    <property type="evidence" value="ECO:0007669"/>
    <property type="project" value="InterPro"/>
</dbReference>
<feature type="coiled-coil region" evidence="6">
    <location>
        <begin position="326"/>
        <end position="413"/>
    </location>
</feature>
<dbReference type="GO" id="GO:0042026">
    <property type="term" value="P:protein refolding"/>
    <property type="evidence" value="ECO:0007669"/>
    <property type="project" value="TreeGrafter"/>
</dbReference>
<evidence type="ECO:0000259" key="8">
    <source>
        <dbReference type="PROSITE" id="PS50045"/>
    </source>
</evidence>
<accession>A0A316UWL3</accession>
<dbReference type="PROSITE" id="PS50045">
    <property type="entry name" value="SIGMA54_INTERACT_4"/>
    <property type="match status" value="1"/>
</dbReference>
<dbReference type="FunFam" id="3.40.50.300:FF:000120">
    <property type="entry name" value="ATP-dependent chaperone ClpB"/>
    <property type="match status" value="1"/>
</dbReference>
<feature type="region of interest" description="Disordered" evidence="7">
    <location>
        <begin position="43"/>
        <end position="77"/>
    </location>
</feature>
<dbReference type="Pfam" id="PF10431">
    <property type="entry name" value="ClpB_D2-small"/>
    <property type="match status" value="1"/>
</dbReference>
<proteinExistence type="inferred from homology"/>
<dbReference type="Gene3D" id="3.40.50.300">
    <property type="entry name" value="P-loop containing nucleotide triphosphate hydrolases"/>
    <property type="match status" value="3"/>
</dbReference>
<dbReference type="GO" id="GO:0034605">
    <property type="term" value="P:cellular response to heat"/>
    <property type="evidence" value="ECO:0007669"/>
    <property type="project" value="TreeGrafter"/>
</dbReference>
<dbReference type="Proteomes" id="UP000245884">
    <property type="component" value="Unassembled WGS sequence"/>
</dbReference>
<dbReference type="InterPro" id="IPR050130">
    <property type="entry name" value="ClpA_ClpB"/>
</dbReference>
<keyword evidence="6" id="KW-0175">Coiled coil</keyword>
<comment type="similarity">
    <text evidence="1">Belongs to the ClpA/ClpB family.</text>
</comment>
<reference evidence="9 10" key="1">
    <citation type="journal article" date="2018" name="Mol. Biol. Evol.">
        <title>Broad Genomic Sampling Reveals a Smut Pathogenic Ancestry of the Fungal Clade Ustilaginomycotina.</title>
        <authorList>
            <person name="Kijpornyongpan T."/>
            <person name="Mondo S.J."/>
            <person name="Barry K."/>
            <person name="Sandor L."/>
            <person name="Lee J."/>
            <person name="Lipzen A."/>
            <person name="Pangilinan J."/>
            <person name="LaButti K."/>
            <person name="Hainaut M."/>
            <person name="Henrissat B."/>
            <person name="Grigoriev I.V."/>
            <person name="Spatafora J.W."/>
            <person name="Aime M.C."/>
        </authorList>
    </citation>
    <scope>NUCLEOTIDE SEQUENCE [LARGE SCALE GENOMIC DNA]</scope>
    <source>
        <strain evidence="9 10">MCA 5214</strain>
    </source>
</reference>
<protein>
    <submittedName>
        <fullName evidence="9">P-loop containing nucleoside triphosphate hydrolase protein</fullName>
    </submittedName>
</protein>
<keyword evidence="4" id="KW-0067">ATP-binding</keyword>
<evidence type="ECO:0000256" key="1">
    <source>
        <dbReference type="ARBA" id="ARBA00008675"/>
    </source>
</evidence>
<organism evidence="9 10">
    <name type="scientific">Jaminaea rosea</name>
    <dbReference type="NCBI Taxonomy" id="1569628"/>
    <lineage>
        <taxon>Eukaryota</taxon>
        <taxon>Fungi</taxon>
        <taxon>Dikarya</taxon>
        <taxon>Basidiomycota</taxon>
        <taxon>Ustilaginomycotina</taxon>
        <taxon>Exobasidiomycetes</taxon>
        <taxon>Microstromatales</taxon>
        <taxon>Microstromatales incertae sedis</taxon>
        <taxon>Jaminaea</taxon>
    </lineage>
</organism>
<sequence>MLRTRSAQSLRLASRRAPVGSARLAVATAASSTNSLASLTGTATRRWLHATPTSRISMPGGGGMGMPGQQQRKPGESLAQFTQDLTKLAKDGALDPVIGRADEIRRVIQILSRRRKNNPVLLGEAGVGKTAVAEGLAQRIVRKEVPESLQAKRVMSLDLGAVMQGTGIKGEFESRVKALLEDVEQAGDVLLFVDEAHLLVKAEGSLDMANLLKPMLARGTLQLIAATTFSEWRTSLEKDAALARRFQPVNLNEPSAEEAIAILRGLRSRYETHHGVSIADSALVACVNFATRCLGSERRLPDAAIDLMDESMASLRLQQESKPERLESMERDLMTAHIELESLRHETDDFSVERRKAVEAKIAETQATYDKLNKIWQDERERLDQVVAIKKDVEDLVHRLEEAERERNFALVAQLRYGELPKLQQRQQEIEDAIRGRSQHRSELDEDEATAGVISNDRVTAEDIAVVVSRQTGIPVRNLLKGERQRLLTMEDALRSRVQGQDEAISAISEAVRLSRAQLQNDKRPLASFLMLGSTGVGKTELARALSSFLFDDESSLIQLNMSEYSEPHTISRLLGSPPGYVGYGESGELDKVRKQRHVIVLFDEVEKACRAVQMSLLQILEEGSIRSAQGQNIDFRNCIILATSNLGAEQLFKPEATDADGKVLPAAKQAVLRSVQRSLPPELINRFDDQLVFNLLRKSDLQGIVDLRLREVEQRLATQRVRIDVDDKAKAWLAERGYDKAYGARPLNRVVRREVLNPLAKGLIQGSVKAGDVVPISLDAKGEGLEIRFPHEAGVTGSEAASSSSAAAAEAGREMERDLEEDDAVEDGDWKVVDPGMAPQPSA</sequence>
<dbReference type="InterPro" id="IPR019489">
    <property type="entry name" value="Clp_ATPase_C"/>
</dbReference>
<keyword evidence="5" id="KW-0143">Chaperone</keyword>
<dbReference type="EMBL" id="KZ819665">
    <property type="protein sequence ID" value="PWN28313.1"/>
    <property type="molecule type" value="Genomic_DNA"/>
</dbReference>
<dbReference type="FunFam" id="3.40.50.300:FF:000025">
    <property type="entry name" value="ATP-dependent Clp protease subunit"/>
    <property type="match status" value="1"/>
</dbReference>
<evidence type="ECO:0000256" key="7">
    <source>
        <dbReference type="SAM" id="MobiDB-lite"/>
    </source>
</evidence>
<dbReference type="OrthoDB" id="47330at2759"/>
<dbReference type="SMART" id="SM01086">
    <property type="entry name" value="ClpB_D2-small"/>
    <property type="match status" value="1"/>
</dbReference>
<evidence type="ECO:0000256" key="4">
    <source>
        <dbReference type="ARBA" id="ARBA00022840"/>
    </source>
</evidence>
<dbReference type="InterPro" id="IPR027417">
    <property type="entry name" value="P-loop_NTPase"/>
</dbReference>
<dbReference type="InterPro" id="IPR001270">
    <property type="entry name" value="ClpA/B"/>
</dbReference>
<dbReference type="Pfam" id="PF00004">
    <property type="entry name" value="AAA"/>
    <property type="match status" value="1"/>
</dbReference>
<evidence type="ECO:0000256" key="2">
    <source>
        <dbReference type="ARBA" id="ARBA00022737"/>
    </source>
</evidence>
<keyword evidence="3" id="KW-0547">Nucleotide-binding</keyword>
<keyword evidence="9" id="KW-0378">Hydrolase</keyword>
<name>A0A316UWL3_9BASI</name>
<dbReference type="InterPro" id="IPR003593">
    <property type="entry name" value="AAA+_ATPase"/>
</dbReference>
<dbReference type="InterPro" id="IPR002078">
    <property type="entry name" value="Sigma_54_int"/>
</dbReference>
<dbReference type="AlphaFoldDB" id="A0A316UWL3"/>
<evidence type="ECO:0000313" key="9">
    <source>
        <dbReference type="EMBL" id="PWN28313.1"/>
    </source>
</evidence>
<feature type="compositionally biased region" description="Acidic residues" evidence="7">
    <location>
        <begin position="818"/>
        <end position="828"/>
    </location>
</feature>
<keyword evidence="10" id="KW-1185">Reference proteome</keyword>
<dbReference type="STRING" id="1569628.A0A316UWL3"/>
<dbReference type="PRINTS" id="PR00300">
    <property type="entry name" value="CLPPROTEASEA"/>
</dbReference>
<dbReference type="RefSeq" id="XP_025362925.1">
    <property type="nucleotide sequence ID" value="XM_025505807.1"/>
</dbReference>
<gene>
    <name evidence="9" type="ORF">BDZ90DRAFT_231304</name>
</gene>
<dbReference type="GO" id="GO:0043335">
    <property type="term" value="P:protein unfolding"/>
    <property type="evidence" value="ECO:0007669"/>
    <property type="project" value="TreeGrafter"/>
</dbReference>
<dbReference type="InterPro" id="IPR041546">
    <property type="entry name" value="ClpA/ClpB_AAA_lid"/>
</dbReference>
<dbReference type="Pfam" id="PF07724">
    <property type="entry name" value="AAA_2"/>
    <property type="match status" value="1"/>
</dbReference>
<evidence type="ECO:0000256" key="5">
    <source>
        <dbReference type="ARBA" id="ARBA00023186"/>
    </source>
</evidence>
<dbReference type="GO" id="GO:0005759">
    <property type="term" value="C:mitochondrial matrix"/>
    <property type="evidence" value="ECO:0007669"/>
    <property type="project" value="TreeGrafter"/>
</dbReference>
<dbReference type="Gene3D" id="1.10.8.60">
    <property type="match status" value="1"/>
</dbReference>
<keyword evidence="2" id="KW-0677">Repeat</keyword>
<dbReference type="PANTHER" id="PTHR11638">
    <property type="entry name" value="ATP-DEPENDENT CLP PROTEASE"/>
    <property type="match status" value="1"/>
</dbReference>
<feature type="region of interest" description="Disordered" evidence="7">
    <location>
        <begin position="795"/>
        <end position="844"/>
    </location>
</feature>
<dbReference type="InterPro" id="IPR003959">
    <property type="entry name" value="ATPase_AAA_core"/>
</dbReference>
<feature type="domain" description="Sigma-54 factor interaction" evidence="8">
    <location>
        <begin position="498"/>
        <end position="696"/>
    </location>
</feature>
<dbReference type="GO" id="GO:0005524">
    <property type="term" value="F:ATP binding"/>
    <property type="evidence" value="ECO:0007669"/>
    <property type="project" value="UniProtKB-KW"/>
</dbReference>
<evidence type="ECO:0000256" key="6">
    <source>
        <dbReference type="SAM" id="Coils"/>
    </source>
</evidence>
<dbReference type="CDD" id="cd00009">
    <property type="entry name" value="AAA"/>
    <property type="match status" value="1"/>
</dbReference>
<evidence type="ECO:0000313" key="10">
    <source>
        <dbReference type="Proteomes" id="UP000245884"/>
    </source>
</evidence>
<dbReference type="CDD" id="cd19499">
    <property type="entry name" value="RecA-like_ClpB_Hsp104-like"/>
    <property type="match status" value="1"/>
</dbReference>
<dbReference type="PANTHER" id="PTHR11638:SF176">
    <property type="entry name" value="HEAT SHOCK PROTEIN 78, MITOCHONDRIAL"/>
    <property type="match status" value="1"/>
</dbReference>
<dbReference type="Pfam" id="PF17871">
    <property type="entry name" value="AAA_lid_9"/>
    <property type="match status" value="1"/>
</dbReference>
<dbReference type="SUPFAM" id="SSF52540">
    <property type="entry name" value="P-loop containing nucleoside triphosphate hydrolases"/>
    <property type="match status" value="2"/>
</dbReference>
<dbReference type="GeneID" id="37027630"/>
<evidence type="ECO:0000256" key="3">
    <source>
        <dbReference type="ARBA" id="ARBA00022741"/>
    </source>
</evidence>
<feature type="compositionally biased region" description="Low complexity" evidence="7">
    <location>
        <begin position="799"/>
        <end position="811"/>
    </location>
</feature>